<dbReference type="PANTHER" id="PTHR36347">
    <property type="entry name" value="EXPRESSED PROTEIN"/>
    <property type="match status" value="1"/>
</dbReference>
<dbReference type="OMA" id="KSITTHI"/>
<sequence length="176" mass="19421">MAAIPVTARALGLRKNASSTPRQSITGDRFLRFPHIDRFALPARSSSDEDPPAPPQEASPADSQIEALEARLKSRRRKRRSDPAASSSARSDLPTREIKPWDQMSLGEKAYEVYVGEKGILFWLNKLAYASIFVIAGGWIVFRFVGPALGWYQLDKPLLPPDKLFSGSGDVKPPST</sequence>
<protein>
    <submittedName>
        <fullName evidence="3">Uncharacterized protein</fullName>
    </submittedName>
</protein>
<evidence type="ECO:0000313" key="3">
    <source>
        <dbReference type="EMBL" id="EFJ33784.1"/>
    </source>
</evidence>
<organism evidence="4">
    <name type="scientific">Selaginella moellendorffii</name>
    <name type="common">Spikemoss</name>
    <dbReference type="NCBI Taxonomy" id="88036"/>
    <lineage>
        <taxon>Eukaryota</taxon>
        <taxon>Viridiplantae</taxon>
        <taxon>Streptophyta</taxon>
        <taxon>Embryophyta</taxon>
        <taxon>Tracheophyta</taxon>
        <taxon>Lycopodiopsida</taxon>
        <taxon>Selaginellales</taxon>
        <taxon>Selaginellaceae</taxon>
        <taxon>Selaginella</taxon>
    </lineage>
</organism>
<feature type="compositionally biased region" description="Low complexity" evidence="1">
    <location>
        <begin position="83"/>
        <end position="92"/>
    </location>
</feature>
<dbReference type="EMBL" id="GL377570">
    <property type="protein sequence ID" value="EFJ33784.1"/>
    <property type="molecule type" value="Genomic_DNA"/>
</dbReference>
<evidence type="ECO:0000256" key="2">
    <source>
        <dbReference type="SAM" id="Phobius"/>
    </source>
</evidence>
<name>D8R0S1_SELML</name>
<dbReference type="FunCoup" id="D8R0S1">
    <property type="interactions" value="411"/>
</dbReference>
<dbReference type="Gramene" id="EFJ33784">
    <property type="protein sequence ID" value="EFJ33784"/>
    <property type="gene ID" value="SELMODRAFT_406572"/>
</dbReference>
<evidence type="ECO:0000256" key="1">
    <source>
        <dbReference type="SAM" id="MobiDB-lite"/>
    </source>
</evidence>
<dbReference type="KEGG" id="smo:SELMODRAFT_406572"/>
<evidence type="ECO:0000313" key="4">
    <source>
        <dbReference type="Proteomes" id="UP000001514"/>
    </source>
</evidence>
<dbReference type="Proteomes" id="UP000001514">
    <property type="component" value="Unassembled WGS sequence"/>
</dbReference>
<gene>
    <name evidence="3" type="ORF">SELMODRAFT_406572</name>
</gene>
<dbReference type="HOGENOM" id="CLU_122150_0_0_1"/>
<reference evidence="3 4" key="1">
    <citation type="journal article" date="2011" name="Science">
        <title>The Selaginella genome identifies genetic changes associated with the evolution of vascular plants.</title>
        <authorList>
            <person name="Banks J.A."/>
            <person name="Nishiyama T."/>
            <person name="Hasebe M."/>
            <person name="Bowman J.L."/>
            <person name="Gribskov M."/>
            <person name="dePamphilis C."/>
            <person name="Albert V.A."/>
            <person name="Aono N."/>
            <person name="Aoyama T."/>
            <person name="Ambrose B.A."/>
            <person name="Ashton N.W."/>
            <person name="Axtell M.J."/>
            <person name="Barker E."/>
            <person name="Barker M.S."/>
            <person name="Bennetzen J.L."/>
            <person name="Bonawitz N.D."/>
            <person name="Chapple C."/>
            <person name="Cheng C."/>
            <person name="Correa L.G."/>
            <person name="Dacre M."/>
            <person name="DeBarry J."/>
            <person name="Dreyer I."/>
            <person name="Elias M."/>
            <person name="Engstrom E.M."/>
            <person name="Estelle M."/>
            <person name="Feng L."/>
            <person name="Finet C."/>
            <person name="Floyd S.K."/>
            <person name="Frommer W.B."/>
            <person name="Fujita T."/>
            <person name="Gramzow L."/>
            <person name="Gutensohn M."/>
            <person name="Harholt J."/>
            <person name="Hattori M."/>
            <person name="Heyl A."/>
            <person name="Hirai T."/>
            <person name="Hiwatashi Y."/>
            <person name="Ishikawa M."/>
            <person name="Iwata M."/>
            <person name="Karol K.G."/>
            <person name="Koehler B."/>
            <person name="Kolukisaoglu U."/>
            <person name="Kubo M."/>
            <person name="Kurata T."/>
            <person name="Lalonde S."/>
            <person name="Li K."/>
            <person name="Li Y."/>
            <person name="Litt A."/>
            <person name="Lyons E."/>
            <person name="Manning G."/>
            <person name="Maruyama T."/>
            <person name="Michael T.P."/>
            <person name="Mikami K."/>
            <person name="Miyazaki S."/>
            <person name="Morinaga S."/>
            <person name="Murata T."/>
            <person name="Mueller-Roeber B."/>
            <person name="Nelson D.R."/>
            <person name="Obara M."/>
            <person name="Oguri Y."/>
            <person name="Olmstead R.G."/>
            <person name="Onodera N."/>
            <person name="Petersen B.L."/>
            <person name="Pils B."/>
            <person name="Prigge M."/>
            <person name="Rensing S.A."/>
            <person name="Riano-Pachon D.M."/>
            <person name="Roberts A.W."/>
            <person name="Sato Y."/>
            <person name="Scheller H.V."/>
            <person name="Schulz B."/>
            <person name="Schulz C."/>
            <person name="Shakirov E.V."/>
            <person name="Shibagaki N."/>
            <person name="Shinohara N."/>
            <person name="Shippen D.E."/>
            <person name="Soerensen I."/>
            <person name="Sotooka R."/>
            <person name="Sugimoto N."/>
            <person name="Sugita M."/>
            <person name="Sumikawa N."/>
            <person name="Tanurdzic M."/>
            <person name="Theissen G."/>
            <person name="Ulvskov P."/>
            <person name="Wakazuki S."/>
            <person name="Weng J.K."/>
            <person name="Willats W.W."/>
            <person name="Wipf D."/>
            <person name="Wolf P.G."/>
            <person name="Yang L."/>
            <person name="Zimmer A.D."/>
            <person name="Zhu Q."/>
            <person name="Mitros T."/>
            <person name="Hellsten U."/>
            <person name="Loque D."/>
            <person name="Otillar R."/>
            <person name="Salamov A."/>
            <person name="Schmutz J."/>
            <person name="Shapiro H."/>
            <person name="Lindquist E."/>
            <person name="Lucas S."/>
            <person name="Rokhsar D."/>
            <person name="Grigoriev I.V."/>
        </authorList>
    </citation>
    <scope>NUCLEOTIDE SEQUENCE [LARGE SCALE GENOMIC DNA]</scope>
</reference>
<dbReference type="PANTHER" id="PTHR36347:SF1">
    <property type="entry name" value="EXPRESSED PROTEIN"/>
    <property type="match status" value="1"/>
</dbReference>
<feature type="transmembrane region" description="Helical" evidence="2">
    <location>
        <begin position="127"/>
        <end position="152"/>
    </location>
</feature>
<keyword evidence="2" id="KW-1133">Transmembrane helix</keyword>
<keyword evidence="4" id="KW-1185">Reference proteome</keyword>
<dbReference type="AlphaFoldDB" id="D8R0S1"/>
<keyword evidence="2" id="KW-0472">Membrane</keyword>
<dbReference type="OrthoDB" id="1925898at2759"/>
<keyword evidence="2" id="KW-0812">Transmembrane</keyword>
<accession>D8R0S1</accession>
<dbReference type="InParanoid" id="D8R0S1"/>
<dbReference type="eggNOG" id="ENOG502S2EA">
    <property type="taxonomic scope" value="Eukaryota"/>
</dbReference>
<proteinExistence type="predicted"/>
<feature type="region of interest" description="Disordered" evidence="1">
    <location>
        <begin position="42"/>
        <end position="96"/>
    </location>
</feature>